<evidence type="ECO:0000259" key="3">
    <source>
        <dbReference type="PROSITE" id="PS50975"/>
    </source>
</evidence>
<keyword evidence="5" id="KW-1185">Reference proteome</keyword>
<organism evidence="4 5">
    <name type="scientific">Actinopolyspora xinjiangensis</name>
    <dbReference type="NCBI Taxonomy" id="405564"/>
    <lineage>
        <taxon>Bacteria</taxon>
        <taxon>Bacillati</taxon>
        <taxon>Actinomycetota</taxon>
        <taxon>Actinomycetes</taxon>
        <taxon>Actinopolysporales</taxon>
        <taxon>Actinopolysporaceae</taxon>
        <taxon>Actinopolyspora</taxon>
    </lineage>
</organism>
<dbReference type="Proteomes" id="UP000199497">
    <property type="component" value="Unassembled WGS sequence"/>
</dbReference>
<keyword evidence="1" id="KW-0547">Nucleotide-binding</keyword>
<protein>
    <recommendedName>
        <fullName evidence="3">ATP-grasp domain-containing protein</fullName>
    </recommendedName>
</protein>
<dbReference type="GO" id="GO:0005524">
    <property type="term" value="F:ATP binding"/>
    <property type="evidence" value="ECO:0007669"/>
    <property type="project" value="UniProtKB-UniRule"/>
</dbReference>
<sequence>MTARPNTSAARPRVLLATYAEMPDSHEDEHSLPAALDELGIDVSWAVWDSEARAFDTADLVVLRSTWDYTSRLEEFLRWCDSVPALANPAPVVRWNTDKRYLAELADVGLPVIPTQVVAPEHFEAGPDGRESRNVRLPDREFVVKPAVGAGSRGAARFLPNQRERALEQVHALHAAGVAALVQPYQPAVDREGETALVFFGGVYSHGFVKGPLLDPAREAGSAAPNGHGVGKGPFATDPAPELRRVAEDVLDAAGDLLGVARHALLYARVDLVRGEDGGPMLLELELIEPRLNFRLVDRAAPLRFASAVRGELARRAV</sequence>
<dbReference type="PROSITE" id="PS50975">
    <property type="entry name" value="ATP_GRASP"/>
    <property type="match status" value="1"/>
</dbReference>
<keyword evidence="1" id="KW-0067">ATP-binding</keyword>
<feature type="domain" description="ATP-grasp" evidence="3">
    <location>
        <begin position="102"/>
        <end position="314"/>
    </location>
</feature>
<dbReference type="PANTHER" id="PTHR39217">
    <property type="match status" value="1"/>
</dbReference>
<name>A0A1H0WGY5_9ACTN</name>
<dbReference type="STRING" id="405564.SAMN04487905_11290"/>
<dbReference type="SUPFAM" id="SSF56059">
    <property type="entry name" value="Glutathione synthetase ATP-binding domain-like"/>
    <property type="match status" value="1"/>
</dbReference>
<evidence type="ECO:0000256" key="2">
    <source>
        <dbReference type="SAM" id="MobiDB-lite"/>
    </source>
</evidence>
<evidence type="ECO:0000256" key="1">
    <source>
        <dbReference type="PROSITE-ProRule" id="PRU00409"/>
    </source>
</evidence>
<dbReference type="EMBL" id="FNJR01000012">
    <property type="protein sequence ID" value="SDP90049.1"/>
    <property type="molecule type" value="Genomic_DNA"/>
</dbReference>
<dbReference type="InterPro" id="IPR011761">
    <property type="entry name" value="ATP-grasp"/>
</dbReference>
<proteinExistence type="predicted"/>
<feature type="region of interest" description="Disordered" evidence="2">
    <location>
        <begin position="219"/>
        <end position="238"/>
    </location>
</feature>
<dbReference type="AlphaFoldDB" id="A0A1H0WGY5"/>
<dbReference type="InterPro" id="IPR053191">
    <property type="entry name" value="DcsG_Biosynth_Enzyme"/>
</dbReference>
<evidence type="ECO:0000313" key="5">
    <source>
        <dbReference type="Proteomes" id="UP000199497"/>
    </source>
</evidence>
<dbReference type="PROSITE" id="PS50096">
    <property type="entry name" value="IQ"/>
    <property type="match status" value="1"/>
</dbReference>
<evidence type="ECO:0000313" key="4">
    <source>
        <dbReference type="EMBL" id="SDP90049.1"/>
    </source>
</evidence>
<dbReference type="PANTHER" id="PTHR39217:SF1">
    <property type="entry name" value="GLUTATHIONE SYNTHETASE"/>
    <property type="match status" value="1"/>
</dbReference>
<gene>
    <name evidence="4" type="ORF">SAMN04487905_11290</name>
</gene>
<reference evidence="5" key="1">
    <citation type="submission" date="2016-10" db="EMBL/GenBank/DDBJ databases">
        <authorList>
            <person name="Varghese N."/>
            <person name="Submissions S."/>
        </authorList>
    </citation>
    <scope>NUCLEOTIDE SEQUENCE [LARGE SCALE GENOMIC DNA]</scope>
    <source>
        <strain evidence="5">DSM 46732</strain>
    </source>
</reference>
<dbReference type="GO" id="GO:0046872">
    <property type="term" value="F:metal ion binding"/>
    <property type="evidence" value="ECO:0007669"/>
    <property type="project" value="InterPro"/>
</dbReference>
<accession>A0A1H0WGY5</accession>